<protein>
    <submittedName>
        <fullName evidence="1">Conserved Archaeal protein</fullName>
    </submittedName>
</protein>
<dbReference type="SUPFAM" id="SSF75169">
    <property type="entry name" value="DsrEFH-like"/>
    <property type="match status" value="1"/>
</dbReference>
<dbReference type="EMBL" id="CP000077">
    <property type="protein sequence ID" value="AAY80432.1"/>
    <property type="molecule type" value="Genomic_DNA"/>
</dbReference>
<dbReference type="InterPro" id="IPR027396">
    <property type="entry name" value="DsrEFH-like"/>
</dbReference>
<reference evidence="1 2" key="1">
    <citation type="journal article" date="2005" name="J. Bacteriol.">
        <title>The genome of Sulfolobus acidocaldarius, a model organism of the Crenarchaeota.</title>
        <authorList>
            <person name="Chen L."/>
            <person name="Brugger K."/>
            <person name="Skovgaard M."/>
            <person name="Redder P."/>
            <person name="She Q."/>
            <person name="Torarinsson E."/>
            <person name="Greve B."/>
            <person name="Awayez M."/>
            <person name="Zibat A."/>
            <person name="Klenk H.-P."/>
            <person name="Garrett R.A."/>
        </authorList>
    </citation>
    <scope>NUCLEOTIDE SEQUENCE [LARGE SCALE GENOMIC DNA]</scope>
    <source>
        <strain evidence="2">ATCC 33909 / DSM 639 / JCM 8929 / NBRC 15157 / NCIMB 11770</strain>
    </source>
</reference>
<dbReference type="KEGG" id="sai:Saci_1075"/>
<organism evidence="1 2">
    <name type="scientific">Sulfolobus acidocaldarius (strain ATCC 33909 / DSM 639 / JCM 8929 / NBRC 15157 / NCIMB 11770)</name>
    <dbReference type="NCBI Taxonomy" id="330779"/>
    <lineage>
        <taxon>Archaea</taxon>
        <taxon>Thermoproteota</taxon>
        <taxon>Thermoprotei</taxon>
        <taxon>Sulfolobales</taxon>
        <taxon>Sulfolobaceae</taxon>
        <taxon>Sulfolobus</taxon>
    </lineage>
</organism>
<proteinExistence type="predicted"/>
<dbReference type="Gene3D" id="3.40.1260.10">
    <property type="entry name" value="DsrEFH-like"/>
    <property type="match status" value="1"/>
</dbReference>
<dbReference type="AlphaFoldDB" id="Q4J9U8"/>
<evidence type="ECO:0000313" key="1">
    <source>
        <dbReference type="EMBL" id="AAY80432.1"/>
    </source>
</evidence>
<accession>Q4J9U8</accession>
<dbReference type="Proteomes" id="UP000001018">
    <property type="component" value="Chromosome"/>
</dbReference>
<dbReference type="STRING" id="330779.Saci_1075"/>
<dbReference type="PATRIC" id="fig|330779.12.peg.1034"/>
<dbReference type="HOGENOM" id="CLU_138323_1_0_2"/>
<sequence length="135" mass="15834">MLRKIKIRISFILGRFKRWKYENRTMTKVLFLIMSGDEKFELAMRMAYNSAKNKRYEDVKVIYFGPSQKRLTQLQGDLKDMFQEMLQNKLVDSACIGVAERMNLVPDLKNMGVNLVPVGERVAHYVNNGYEVITF</sequence>
<dbReference type="eggNOG" id="arCOG01668">
    <property type="taxonomic scope" value="Archaea"/>
</dbReference>
<keyword evidence="2" id="KW-1185">Reference proteome</keyword>
<evidence type="ECO:0000313" key="2">
    <source>
        <dbReference type="Proteomes" id="UP000001018"/>
    </source>
</evidence>
<gene>
    <name evidence="1" type="ordered locus">Saci_1075</name>
</gene>
<name>Q4J9U8_SULAC</name>